<dbReference type="Pfam" id="PF02514">
    <property type="entry name" value="CobN-Mg_chel"/>
    <property type="match status" value="1"/>
</dbReference>
<dbReference type="PANTHER" id="PTHR44119">
    <property type="entry name" value="MAGNESIUM-CHELATASE SUBUNIT CHLH, CHLOROPLASTIC"/>
    <property type="match status" value="1"/>
</dbReference>
<feature type="domain" description="CobN/magnesium chelatase" evidence="1">
    <location>
        <begin position="2"/>
        <end position="247"/>
    </location>
</feature>
<organism evidence="2">
    <name type="scientific">marine sediment metagenome</name>
    <dbReference type="NCBI Taxonomy" id="412755"/>
    <lineage>
        <taxon>unclassified sequences</taxon>
        <taxon>metagenomes</taxon>
        <taxon>ecological metagenomes</taxon>
    </lineage>
</organism>
<dbReference type="AlphaFoldDB" id="X1HUC7"/>
<proteinExistence type="predicted"/>
<name>X1HUC7_9ZZZZ</name>
<sequence length="266" mass="31181">VDLDEPLEQNYVKKSAVELREQNAENPEARVFGPPPGKYNTNLTDIISAGQWENEKELIDDYLNNMSYAYMRNQKVKRSVKTFSENIRKINLMSQIRDSSEYHIMDLDHYYEFTGGLARTYEELSGKKANIYIADTSSKKIKVDTIEKSIKEGAITRTLNPRWIKGLLVHKYHGGQKIAEKIENILGLAATTHSVDNWIWDKSYEQYFENEEIREALIENNRFAMMDIIKNMLQADQRGYWDASEEKIDNLKKLFLELENWVEMTY</sequence>
<gene>
    <name evidence="2" type="ORF">S03H2_33138</name>
</gene>
<comment type="caution">
    <text evidence="2">The sequence shown here is derived from an EMBL/GenBank/DDBJ whole genome shotgun (WGS) entry which is preliminary data.</text>
</comment>
<dbReference type="PANTHER" id="PTHR44119:SF4">
    <property type="entry name" value="AEROBIC COBALTOCHELATASE SUBUNIT COBN"/>
    <property type="match status" value="1"/>
</dbReference>
<reference evidence="2" key="1">
    <citation type="journal article" date="2014" name="Front. Microbiol.">
        <title>High frequency of phylogenetically diverse reductive dehalogenase-homologous genes in deep subseafloor sedimentary metagenomes.</title>
        <authorList>
            <person name="Kawai M."/>
            <person name="Futagami T."/>
            <person name="Toyoda A."/>
            <person name="Takaki Y."/>
            <person name="Nishi S."/>
            <person name="Hori S."/>
            <person name="Arai W."/>
            <person name="Tsubouchi T."/>
            <person name="Morono Y."/>
            <person name="Uchiyama I."/>
            <person name="Ito T."/>
            <person name="Fujiyama A."/>
            <person name="Inagaki F."/>
            <person name="Takami H."/>
        </authorList>
    </citation>
    <scope>NUCLEOTIDE SEQUENCE</scope>
    <source>
        <strain evidence="2">Expedition CK06-06</strain>
    </source>
</reference>
<evidence type="ECO:0000259" key="1">
    <source>
        <dbReference type="Pfam" id="PF02514"/>
    </source>
</evidence>
<protein>
    <recommendedName>
        <fullName evidence="1">CobN/magnesium chelatase domain-containing protein</fullName>
    </recommendedName>
</protein>
<dbReference type="InterPro" id="IPR003672">
    <property type="entry name" value="CobN/Mg_chltase"/>
</dbReference>
<dbReference type="EMBL" id="BARU01020159">
    <property type="protein sequence ID" value="GAH60665.1"/>
    <property type="molecule type" value="Genomic_DNA"/>
</dbReference>
<feature type="non-terminal residue" evidence="2">
    <location>
        <position position="1"/>
    </location>
</feature>
<accession>X1HUC7</accession>
<evidence type="ECO:0000313" key="2">
    <source>
        <dbReference type="EMBL" id="GAH60665.1"/>
    </source>
</evidence>